<keyword evidence="11" id="KW-1185">Reference proteome</keyword>
<dbReference type="PROSITE" id="PS50192">
    <property type="entry name" value="T_SNARE"/>
    <property type="match status" value="1"/>
</dbReference>
<dbReference type="FunFam" id="1.20.5.110:FF:000006">
    <property type="entry name" value="Syntaxin 6"/>
    <property type="match status" value="1"/>
</dbReference>
<dbReference type="PANTHER" id="PTHR19305">
    <property type="entry name" value="SYNAPTOSOMAL ASSOCIATED PROTEIN"/>
    <property type="match status" value="1"/>
</dbReference>
<dbReference type="CDD" id="cd15841">
    <property type="entry name" value="SNARE_Qc"/>
    <property type="match status" value="1"/>
</dbReference>
<evidence type="ECO:0000256" key="5">
    <source>
        <dbReference type="ARBA" id="ARBA00022927"/>
    </source>
</evidence>
<evidence type="ECO:0000256" key="1">
    <source>
        <dbReference type="ARBA" id="ARBA00004211"/>
    </source>
</evidence>
<dbReference type="GO" id="GO:0015031">
    <property type="term" value="P:protein transport"/>
    <property type="evidence" value="ECO:0007669"/>
    <property type="project" value="UniProtKB-KW"/>
</dbReference>
<evidence type="ECO:0000313" key="11">
    <source>
        <dbReference type="Proteomes" id="UP000237347"/>
    </source>
</evidence>
<dbReference type="SUPFAM" id="SSF58038">
    <property type="entry name" value="SNARE fusion complex"/>
    <property type="match status" value="1"/>
</dbReference>
<feature type="domain" description="T-SNARE coiled-coil homology" evidence="9">
    <location>
        <begin position="133"/>
        <end position="195"/>
    </location>
</feature>
<evidence type="ECO:0000256" key="4">
    <source>
        <dbReference type="ARBA" id="ARBA00022692"/>
    </source>
</evidence>
<dbReference type="Gene3D" id="1.20.5.110">
    <property type="match status" value="1"/>
</dbReference>
<keyword evidence="7" id="KW-0175">Coiled coil</keyword>
<comment type="similarity">
    <text evidence="2">Belongs to the syntaxin family.</text>
</comment>
<comment type="caution">
    <text evidence="10">The sequence shown here is derived from an EMBL/GenBank/DDBJ whole genome shotgun (WGS) entry which is preliminary data.</text>
</comment>
<keyword evidence="8" id="KW-0472">Membrane</keyword>
<evidence type="ECO:0000256" key="7">
    <source>
        <dbReference type="ARBA" id="ARBA00023054"/>
    </source>
</evidence>
<keyword evidence="3" id="KW-0813">Transport</keyword>
<evidence type="ECO:0000256" key="3">
    <source>
        <dbReference type="ARBA" id="ARBA00022448"/>
    </source>
</evidence>
<sequence>MSVIDILFRVDEICKKYDKYDIEKQRDLNAYGDDAFAHLYSSLEAEIEAAFHKSEIASMETNRASAVAMNAEVRRTKARLMNEVPKLRKLAVKKQFQMVPQLQPNKLEGGELQHPIRISSSTHQVEILTVIFSNKLKNQDQGLDFISDGLGTLKNLAEDMNEEMDRQVPLVDEIETKADKVTSDMKNTNIRLKKSLNQLRSSRNFCIDIILYFELN</sequence>
<dbReference type="EMBL" id="PKMF04000559">
    <property type="protein sequence ID" value="KAK7825949.1"/>
    <property type="molecule type" value="Genomic_DNA"/>
</dbReference>
<dbReference type="InterPro" id="IPR000727">
    <property type="entry name" value="T_SNARE_dom"/>
</dbReference>
<dbReference type="AlphaFoldDB" id="A0AAW0JGA1"/>
<keyword evidence="6" id="KW-1133">Transmembrane helix</keyword>
<accession>A0AAW0JGA1</accession>
<proteinExistence type="inferred from homology"/>
<evidence type="ECO:0000256" key="8">
    <source>
        <dbReference type="ARBA" id="ARBA00023136"/>
    </source>
</evidence>
<dbReference type="Proteomes" id="UP000237347">
    <property type="component" value="Unassembled WGS sequence"/>
</dbReference>
<keyword evidence="4" id="KW-0812">Transmembrane</keyword>
<name>A0AAW0JGA1_QUESU</name>
<dbReference type="Pfam" id="PF05739">
    <property type="entry name" value="SNARE"/>
    <property type="match status" value="1"/>
</dbReference>
<gene>
    <name evidence="10" type="primary">SYP71_1</name>
    <name evidence="10" type="ORF">CFP56_032627</name>
</gene>
<keyword evidence="5" id="KW-0653">Protein transport</keyword>
<dbReference type="GO" id="GO:0005886">
    <property type="term" value="C:plasma membrane"/>
    <property type="evidence" value="ECO:0007669"/>
    <property type="project" value="TreeGrafter"/>
</dbReference>
<evidence type="ECO:0000313" key="10">
    <source>
        <dbReference type="EMBL" id="KAK7825949.1"/>
    </source>
</evidence>
<reference evidence="10 11" key="1">
    <citation type="journal article" date="2018" name="Sci. Data">
        <title>The draft genome sequence of cork oak.</title>
        <authorList>
            <person name="Ramos A.M."/>
            <person name="Usie A."/>
            <person name="Barbosa P."/>
            <person name="Barros P.M."/>
            <person name="Capote T."/>
            <person name="Chaves I."/>
            <person name="Simoes F."/>
            <person name="Abreu I."/>
            <person name="Carrasquinho I."/>
            <person name="Faro C."/>
            <person name="Guimaraes J.B."/>
            <person name="Mendonca D."/>
            <person name="Nobrega F."/>
            <person name="Rodrigues L."/>
            <person name="Saibo N.J.M."/>
            <person name="Varela M.C."/>
            <person name="Egas C."/>
            <person name="Matos J."/>
            <person name="Miguel C.M."/>
            <person name="Oliveira M.M."/>
            <person name="Ricardo C.P."/>
            <person name="Goncalves S."/>
        </authorList>
    </citation>
    <scope>NUCLEOTIDE SEQUENCE [LARGE SCALE GENOMIC DNA]</scope>
    <source>
        <strain evidence="11">cv. HL8</strain>
    </source>
</reference>
<evidence type="ECO:0000256" key="6">
    <source>
        <dbReference type="ARBA" id="ARBA00022989"/>
    </source>
</evidence>
<dbReference type="PANTHER" id="PTHR19305:SF35">
    <property type="entry name" value="SYNTAXIN-72"/>
    <property type="match status" value="1"/>
</dbReference>
<evidence type="ECO:0000259" key="9">
    <source>
        <dbReference type="PROSITE" id="PS50192"/>
    </source>
</evidence>
<organism evidence="10 11">
    <name type="scientific">Quercus suber</name>
    <name type="common">Cork oak</name>
    <dbReference type="NCBI Taxonomy" id="58331"/>
    <lineage>
        <taxon>Eukaryota</taxon>
        <taxon>Viridiplantae</taxon>
        <taxon>Streptophyta</taxon>
        <taxon>Embryophyta</taxon>
        <taxon>Tracheophyta</taxon>
        <taxon>Spermatophyta</taxon>
        <taxon>Magnoliopsida</taxon>
        <taxon>eudicotyledons</taxon>
        <taxon>Gunneridae</taxon>
        <taxon>Pentapetalae</taxon>
        <taxon>rosids</taxon>
        <taxon>fabids</taxon>
        <taxon>Fagales</taxon>
        <taxon>Fagaceae</taxon>
        <taxon>Quercus</taxon>
    </lineage>
</organism>
<protein>
    <submittedName>
        <fullName evidence="10">Syntaxin-71</fullName>
    </submittedName>
</protein>
<evidence type="ECO:0000256" key="2">
    <source>
        <dbReference type="ARBA" id="ARBA00009063"/>
    </source>
</evidence>
<comment type="subcellular location">
    <subcellularLocation>
        <location evidence="1">Membrane</location>
        <topology evidence="1">Single-pass type IV membrane protein</topology>
    </subcellularLocation>
</comment>